<dbReference type="AlphaFoldDB" id="A0A9P4MDQ8"/>
<protein>
    <submittedName>
        <fullName evidence="2">DUF1168-domain-containing protein</fullName>
    </submittedName>
</protein>
<feature type="region of interest" description="Disordered" evidence="1">
    <location>
        <begin position="1"/>
        <end position="73"/>
    </location>
</feature>
<dbReference type="GO" id="GO:0019901">
    <property type="term" value="F:protein kinase binding"/>
    <property type="evidence" value="ECO:0007669"/>
    <property type="project" value="TreeGrafter"/>
</dbReference>
<reference evidence="2" key="1">
    <citation type="journal article" date="2020" name="Stud. Mycol.">
        <title>101 Dothideomycetes genomes: a test case for predicting lifestyles and emergence of pathogens.</title>
        <authorList>
            <person name="Haridas S."/>
            <person name="Albert R."/>
            <person name="Binder M."/>
            <person name="Bloem J."/>
            <person name="Labutti K."/>
            <person name="Salamov A."/>
            <person name="Andreopoulos B."/>
            <person name="Baker S."/>
            <person name="Barry K."/>
            <person name="Bills G."/>
            <person name="Bluhm B."/>
            <person name="Cannon C."/>
            <person name="Castanera R."/>
            <person name="Culley D."/>
            <person name="Daum C."/>
            <person name="Ezra D."/>
            <person name="Gonzalez J."/>
            <person name="Henrissat B."/>
            <person name="Kuo A."/>
            <person name="Liang C."/>
            <person name="Lipzen A."/>
            <person name="Lutzoni F."/>
            <person name="Magnuson J."/>
            <person name="Mondo S."/>
            <person name="Nolan M."/>
            <person name="Ohm R."/>
            <person name="Pangilinan J."/>
            <person name="Park H.-J."/>
            <person name="Ramirez L."/>
            <person name="Alfaro M."/>
            <person name="Sun H."/>
            <person name="Tritt A."/>
            <person name="Yoshinaga Y."/>
            <person name="Zwiers L.-H."/>
            <person name="Turgeon B."/>
            <person name="Goodwin S."/>
            <person name="Spatafora J."/>
            <person name="Crous P."/>
            <person name="Grigoriev I."/>
        </authorList>
    </citation>
    <scope>NUCLEOTIDE SEQUENCE</scope>
    <source>
        <strain evidence="2">CBS 260.36</strain>
    </source>
</reference>
<dbReference type="PANTHER" id="PTHR13507">
    <property type="entry name" value="PRKR-INTERACTING PROTEIN 1"/>
    <property type="match status" value="1"/>
</dbReference>
<gene>
    <name evidence="2" type="ORF">K461DRAFT_315460</name>
</gene>
<feature type="region of interest" description="Disordered" evidence="1">
    <location>
        <begin position="91"/>
        <end position="187"/>
    </location>
</feature>
<evidence type="ECO:0000256" key="1">
    <source>
        <dbReference type="SAM" id="MobiDB-lite"/>
    </source>
</evidence>
<proteinExistence type="predicted"/>
<sequence length="187" mass="20186">MADSVPTSHDAHQRPTKKRALSPNSRHAASVSALFANPNAALTSTSQKSHTGPSLPPEIVTNVQGSSAGAGSGEFFVYKAARRREYERLAAMEAESAAEKADEEWEREREERRRKDEGKTGRNRTRREKKKAAKGKGGEKKGEDGGAGEGRKRFKANVVVGKDLGADGGGGEEVKVVEEQGITFHED</sequence>
<feature type="compositionally biased region" description="Basic residues" evidence="1">
    <location>
        <begin position="121"/>
        <end position="134"/>
    </location>
</feature>
<dbReference type="GO" id="GO:0004860">
    <property type="term" value="F:protein kinase inhibitor activity"/>
    <property type="evidence" value="ECO:0007669"/>
    <property type="project" value="TreeGrafter"/>
</dbReference>
<feature type="compositionally biased region" description="Basic and acidic residues" evidence="1">
    <location>
        <begin position="172"/>
        <end position="187"/>
    </location>
</feature>
<keyword evidence="3" id="KW-1185">Reference proteome</keyword>
<dbReference type="Proteomes" id="UP000799439">
    <property type="component" value="Unassembled WGS sequence"/>
</dbReference>
<comment type="caution">
    <text evidence="2">The sequence shown here is derived from an EMBL/GenBank/DDBJ whole genome shotgun (WGS) entry which is preliminary data.</text>
</comment>
<feature type="compositionally biased region" description="Polar residues" evidence="1">
    <location>
        <begin position="40"/>
        <end position="52"/>
    </location>
</feature>
<dbReference type="Pfam" id="PF06658">
    <property type="entry name" value="DUF1168"/>
    <property type="match status" value="1"/>
</dbReference>
<dbReference type="PANTHER" id="PTHR13507:SF0">
    <property type="entry name" value="PRKR-INTERACTING PROTEIN 1"/>
    <property type="match status" value="1"/>
</dbReference>
<dbReference type="GO" id="GO:0005730">
    <property type="term" value="C:nucleolus"/>
    <property type="evidence" value="ECO:0007669"/>
    <property type="project" value="TreeGrafter"/>
</dbReference>
<evidence type="ECO:0000313" key="3">
    <source>
        <dbReference type="Proteomes" id="UP000799439"/>
    </source>
</evidence>
<organism evidence="2 3">
    <name type="scientific">Myriangium duriaei CBS 260.36</name>
    <dbReference type="NCBI Taxonomy" id="1168546"/>
    <lineage>
        <taxon>Eukaryota</taxon>
        <taxon>Fungi</taxon>
        <taxon>Dikarya</taxon>
        <taxon>Ascomycota</taxon>
        <taxon>Pezizomycotina</taxon>
        <taxon>Dothideomycetes</taxon>
        <taxon>Dothideomycetidae</taxon>
        <taxon>Myriangiales</taxon>
        <taxon>Myriangiaceae</taxon>
        <taxon>Myriangium</taxon>
    </lineage>
</organism>
<dbReference type="GO" id="GO:0003725">
    <property type="term" value="F:double-stranded RNA binding"/>
    <property type="evidence" value="ECO:0007669"/>
    <property type="project" value="InterPro"/>
</dbReference>
<dbReference type="EMBL" id="ML996091">
    <property type="protein sequence ID" value="KAF2149443.1"/>
    <property type="molecule type" value="Genomic_DNA"/>
</dbReference>
<accession>A0A9P4MDQ8</accession>
<feature type="compositionally biased region" description="Basic and acidic residues" evidence="1">
    <location>
        <begin position="106"/>
        <end position="120"/>
    </location>
</feature>
<dbReference type="OrthoDB" id="10067079at2759"/>
<name>A0A9P4MDQ8_9PEZI</name>
<evidence type="ECO:0000313" key="2">
    <source>
        <dbReference type="EMBL" id="KAF2149443.1"/>
    </source>
</evidence>
<dbReference type="InterPro" id="IPR009548">
    <property type="entry name" value="Prkrip1"/>
</dbReference>